<dbReference type="PANTHER" id="PTHR33937">
    <property type="entry name" value="IRON-MOLYBDENUM PROTEIN-RELATED-RELATED"/>
    <property type="match status" value="1"/>
</dbReference>
<evidence type="ECO:0000256" key="1">
    <source>
        <dbReference type="ARBA" id="ARBA00010285"/>
    </source>
</evidence>
<keyword evidence="6" id="KW-1185">Reference proteome</keyword>
<evidence type="ECO:0000256" key="3">
    <source>
        <dbReference type="SAM" id="MobiDB-lite"/>
    </source>
</evidence>
<dbReference type="STRING" id="867345.SAMN05421693_10364"/>
<evidence type="ECO:0000259" key="4">
    <source>
        <dbReference type="Pfam" id="PF02579"/>
    </source>
</evidence>
<dbReference type="Gene3D" id="3.30.420.130">
    <property type="entry name" value="Dinitrogenase iron-molybdenum cofactor biosynthesis domain"/>
    <property type="match status" value="1"/>
</dbReference>
<dbReference type="InterPro" id="IPR003731">
    <property type="entry name" value="Di-Nase_FeMo-co_biosynth"/>
</dbReference>
<sequence length="166" mass="17738">MGLQRRLRVVTPPVTETAVMSSPAPVLIAFASTDLKRVDQHFGSAQCLAIYRLEGEGSALVEAVQFGMQARDGHEDKLMAKFDALQGCAAVYCEAAGASAVKQLLALGVQPLKVAHGTPIGPLLGELQDVIRNGCPPPWLAKAMQQGRSDPDRFDAMAAEPWQEEA</sequence>
<dbReference type="EMBL" id="FOFO01000003">
    <property type="protein sequence ID" value="SEP67952.1"/>
    <property type="molecule type" value="Genomic_DNA"/>
</dbReference>
<dbReference type="AlphaFoldDB" id="A0A1H8ZU28"/>
<feature type="domain" description="Dinitrogenase iron-molybdenum cofactor biosynthesis" evidence="4">
    <location>
        <begin position="36"/>
        <end position="122"/>
    </location>
</feature>
<keyword evidence="2" id="KW-0535">Nitrogen fixation</keyword>
<evidence type="ECO:0000313" key="6">
    <source>
        <dbReference type="Proteomes" id="UP000199496"/>
    </source>
</evidence>
<gene>
    <name evidence="5" type="ORF">SAMN05421693_10364</name>
</gene>
<evidence type="ECO:0000313" key="5">
    <source>
        <dbReference type="EMBL" id="SEP67952.1"/>
    </source>
</evidence>
<feature type="region of interest" description="Disordered" evidence="3">
    <location>
        <begin position="144"/>
        <end position="166"/>
    </location>
</feature>
<reference evidence="5 6" key="1">
    <citation type="submission" date="2016-10" db="EMBL/GenBank/DDBJ databases">
        <authorList>
            <person name="de Groot N.N."/>
        </authorList>
    </citation>
    <scope>NUCLEOTIDE SEQUENCE [LARGE SCALE GENOMIC DNA]</scope>
    <source>
        <strain evidence="5 6">B7-7</strain>
    </source>
</reference>
<dbReference type="InterPro" id="IPR051840">
    <property type="entry name" value="NifX/NifY_domain"/>
</dbReference>
<dbReference type="Proteomes" id="UP000199496">
    <property type="component" value="Unassembled WGS sequence"/>
</dbReference>
<accession>A0A1H8ZU28</accession>
<dbReference type="PANTHER" id="PTHR33937:SF1">
    <property type="entry name" value="IRON-MOLIBDENUM COFACTOR PROCESSING PROTEIN"/>
    <property type="match status" value="1"/>
</dbReference>
<dbReference type="CDD" id="cd00853">
    <property type="entry name" value="NifX"/>
    <property type="match status" value="1"/>
</dbReference>
<dbReference type="Pfam" id="PF02579">
    <property type="entry name" value="Nitro_FeMo-Co"/>
    <property type="match status" value="1"/>
</dbReference>
<organism evidence="5 6">
    <name type="scientific">Ectothiorhodospira magna</name>
    <dbReference type="NCBI Taxonomy" id="867345"/>
    <lineage>
        <taxon>Bacteria</taxon>
        <taxon>Pseudomonadati</taxon>
        <taxon>Pseudomonadota</taxon>
        <taxon>Gammaproteobacteria</taxon>
        <taxon>Chromatiales</taxon>
        <taxon>Ectothiorhodospiraceae</taxon>
        <taxon>Ectothiorhodospira</taxon>
    </lineage>
</organism>
<evidence type="ECO:0000256" key="2">
    <source>
        <dbReference type="ARBA" id="ARBA00023231"/>
    </source>
</evidence>
<name>A0A1H8ZU28_9GAMM</name>
<dbReference type="RefSeq" id="WP_238375803.1">
    <property type="nucleotide sequence ID" value="NZ_FOFO01000003.1"/>
</dbReference>
<protein>
    <submittedName>
        <fullName evidence="5">Nitrogen fixation protein NifX</fullName>
    </submittedName>
</protein>
<comment type="similarity">
    <text evidence="1">Belongs to the NifX/NifY family.</text>
</comment>
<dbReference type="InterPro" id="IPR034169">
    <property type="entry name" value="NifX-like"/>
</dbReference>
<proteinExistence type="inferred from homology"/>
<dbReference type="InterPro" id="IPR036105">
    <property type="entry name" value="DiNase_FeMo-co_biosyn_sf"/>
</dbReference>
<dbReference type="SUPFAM" id="SSF53146">
    <property type="entry name" value="Nitrogenase accessory factor-like"/>
    <property type="match status" value="1"/>
</dbReference>